<keyword evidence="3 5" id="KW-0238">DNA-binding</keyword>
<dbReference type="RefSeq" id="WP_090357736.1">
    <property type="nucleotide sequence ID" value="NZ_FMUB01000005.1"/>
</dbReference>
<dbReference type="InterPro" id="IPR004111">
    <property type="entry name" value="Repressor_TetR_C"/>
</dbReference>
<dbReference type="PANTHER" id="PTHR30055:SF234">
    <property type="entry name" value="HTH-TYPE TRANSCRIPTIONAL REGULATOR BETI"/>
    <property type="match status" value="1"/>
</dbReference>
<evidence type="ECO:0000313" key="7">
    <source>
        <dbReference type="EMBL" id="SCX19960.1"/>
    </source>
</evidence>
<dbReference type="PANTHER" id="PTHR30055">
    <property type="entry name" value="HTH-TYPE TRANSCRIPTIONAL REGULATOR RUTR"/>
    <property type="match status" value="1"/>
</dbReference>
<dbReference type="InterPro" id="IPR050109">
    <property type="entry name" value="HTH-type_TetR-like_transc_reg"/>
</dbReference>
<dbReference type="AlphaFoldDB" id="A0A1G4WBJ2"/>
<feature type="domain" description="HTH tetR-type" evidence="6">
    <location>
        <begin position="8"/>
        <end position="68"/>
    </location>
</feature>
<evidence type="ECO:0000256" key="3">
    <source>
        <dbReference type="ARBA" id="ARBA00023125"/>
    </source>
</evidence>
<dbReference type="GO" id="GO:0045892">
    <property type="term" value="P:negative regulation of DNA-templated transcription"/>
    <property type="evidence" value="ECO:0007669"/>
    <property type="project" value="InterPro"/>
</dbReference>
<dbReference type="SUPFAM" id="SSF48498">
    <property type="entry name" value="Tetracyclin repressor-like, C-terminal domain"/>
    <property type="match status" value="1"/>
</dbReference>
<reference evidence="8" key="1">
    <citation type="submission" date="2016-10" db="EMBL/GenBank/DDBJ databases">
        <authorList>
            <person name="Varghese N."/>
            <person name="Submissions S."/>
        </authorList>
    </citation>
    <scope>NUCLEOTIDE SEQUENCE [LARGE SCALE GENOMIC DNA]</scope>
    <source>
        <strain evidence="8">UNC267MFSha1.1M11</strain>
    </source>
</reference>
<dbReference type="InterPro" id="IPR001647">
    <property type="entry name" value="HTH_TetR"/>
</dbReference>
<dbReference type="EMBL" id="FMUB01000005">
    <property type="protein sequence ID" value="SCX19960.1"/>
    <property type="molecule type" value="Genomic_DNA"/>
</dbReference>
<accession>A0A1G4WBJ2</accession>
<gene>
    <name evidence="7" type="ORF">SAMN02799620_02790</name>
</gene>
<evidence type="ECO:0000256" key="2">
    <source>
        <dbReference type="ARBA" id="ARBA00023015"/>
    </source>
</evidence>
<dbReference type="InterPro" id="IPR003012">
    <property type="entry name" value="Tet_transcr_reg_TetR"/>
</dbReference>
<dbReference type="PROSITE" id="PS50977">
    <property type="entry name" value="HTH_TETR_2"/>
    <property type="match status" value="1"/>
</dbReference>
<dbReference type="PRINTS" id="PR00400">
    <property type="entry name" value="TETREPRESSOR"/>
</dbReference>
<protein>
    <submittedName>
        <fullName evidence="7">Transcriptional regulator, TetR family</fullName>
    </submittedName>
</protein>
<dbReference type="Pfam" id="PF02909">
    <property type="entry name" value="TetR_C_1"/>
    <property type="match status" value="1"/>
</dbReference>
<feature type="DNA-binding region" description="H-T-H motif" evidence="5">
    <location>
        <begin position="31"/>
        <end position="50"/>
    </location>
</feature>
<dbReference type="InterPro" id="IPR009057">
    <property type="entry name" value="Homeodomain-like_sf"/>
</dbReference>
<dbReference type="InterPro" id="IPR036271">
    <property type="entry name" value="Tet_transcr_reg_TetR-rel_C_sf"/>
</dbReference>
<dbReference type="GO" id="GO:0000976">
    <property type="term" value="F:transcription cis-regulatory region binding"/>
    <property type="evidence" value="ECO:0007669"/>
    <property type="project" value="TreeGrafter"/>
</dbReference>
<proteinExistence type="predicted"/>
<name>A0A1G4WBJ2_9MYCO</name>
<evidence type="ECO:0000256" key="4">
    <source>
        <dbReference type="ARBA" id="ARBA00023163"/>
    </source>
</evidence>
<organism evidence="7 8">
    <name type="scientific">Mycolicibacterium fluoranthenivorans</name>
    <dbReference type="NCBI Taxonomy" id="258505"/>
    <lineage>
        <taxon>Bacteria</taxon>
        <taxon>Bacillati</taxon>
        <taxon>Actinomycetota</taxon>
        <taxon>Actinomycetes</taxon>
        <taxon>Mycobacteriales</taxon>
        <taxon>Mycobacteriaceae</taxon>
        <taxon>Mycolicibacterium</taxon>
    </lineage>
</organism>
<dbReference type="Proteomes" id="UP000199707">
    <property type="component" value="Unassembled WGS sequence"/>
</dbReference>
<dbReference type="STRING" id="1502745.SAMN02799620_02790"/>
<dbReference type="PRINTS" id="PR00455">
    <property type="entry name" value="HTHTETR"/>
</dbReference>
<dbReference type="GO" id="GO:0046677">
    <property type="term" value="P:response to antibiotic"/>
    <property type="evidence" value="ECO:0007669"/>
    <property type="project" value="InterPro"/>
</dbReference>
<dbReference type="GO" id="GO:0003700">
    <property type="term" value="F:DNA-binding transcription factor activity"/>
    <property type="evidence" value="ECO:0007669"/>
    <property type="project" value="TreeGrafter"/>
</dbReference>
<dbReference type="Gene3D" id="1.10.357.10">
    <property type="entry name" value="Tetracycline Repressor, domain 2"/>
    <property type="match status" value="1"/>
</dbReference>
<evidence type="ECO:0000256" key="1">
    <source>
        <dbReference type="ARBA" id="ARBA00022491"/>
    </source>
</evidence>
<dbReference type="Pfam" id="PF00440">
    <property type="entry name" value="TetR_N"/>
    <property type="match status" value="1"/>
</dbReference>
<keyword evidence="4" id="KW-0804">Transcription</keyword>
<keyword evidence="1" id="KW-0678">Repressor</keyword>
<sequence length="206" mass="21921">MARPKSARLNKEMVVDAAIELIGGGGLEAFSMPKVAAALHVSAPSLYHYFADRDALLAAVARAVATPEPPGVLPPDADWTDYLVAQAVALRHRIVTHPHCAPLLARFMPREHMFDEYEHVCRFLADSGVPAHLHVRIVDGVTALTIGAAILNENAADYADSGPGPSPGVGYPALRAALAAAEGRSGDEMFESYVRTYLAGIVRATE</sequence>
<evidence type="ECO:0000313" key="8">
    <source>
        <dbReference type="Proteomes" id="UP000199707"/>
    </source>
</evidence>
<evidence type="ECO:0000259" key="6">
    <source>
        <dbReference type="PROSITE" id="PS50977"/>
    </source>
</evidence>
<evidence type="ECO:0000256" key="5">
    <source>
        <dbReference type="PROSITE-ProRule" id="PRU00335"/>
    </source>
</evidence>
<dbReference type="SUPFAM" id="SSF46689">
    <property type="entry name" value="Homeodomain-like"/>
    <property type="match status" value="1"/>
</dbReference>
<keyword evidence="2" id="KW-0805">Transcription regulation</keyword>